<proteinExistence type="predicted"/>
<dbReference type="Proteomes" id="UP001071110">
    <property type="component" value="Unassembled WGS sequence"/>
</dbReference>
<name>A0A9Q4IGN6_9CORY</name>
<organism evidence="2 3">
    <name type="scientific">Corynebacterium pilbarense</name>
    <dbReference type="NCBI Taxonomy" id="1288393"/>
    <lineage>
        <taxon>Bacteria</taxon>
        <taxon>Bacillati</taxon>
        <taxon>Actinomycetota</taxon>
        <taxon>Actinomycetes</taxon>
        <taxon>Mycobacteriales</taxon>
        <taxon>Corynebacteriaceae</taxon>
        <taxon>Corynebacterium</taxon>
    </lineage>
</organism>
<comment type="caution">
    <text evidence="2">The sequence shown here is derived from an EMBL/GenBank/DDBJ whole genome shotgun (WGS) entry which is preliminary data.</text>
</comment>
<reference evidence="2" key="1">
    <citation type="submission" date="2022-08" db="EMBL/GenBank/DDBJ databases">
        <title>Corynebacterium sp. nov., isolated from clinical breast specimens.</title>
        <authorList>
            <person name="Zhang T."/>
        </authorList>
    </citation>
    <scope>NUCLEOTIDE SEQUENCE</scope>
    <source>
        <strain evidence="2">CCUG 57942</strain>
    </source>
</reference>
<dbReference type="SMART" id="SM01040">
    <property type="entry name" value="Bro-N"/>
    <property type="match status" value="1"/>
</dbReference>
<accession>A0A9Q4IGN6</accession>
<dbReference type="Pfam" id="PF02498">
    <property type="entry name" value="Bro-N"/>
    <property type="match status" value="1"/>
</dbReference>
<dbReference type="AlphaFoldDB" id="A0A9Q4IGN6"/>
<sequence>MLTDVCEVLELSNSRKVASSLDERDRGVTSSYTLGGKQQVTTVNESGLYDVIFQSRTAGRYRPTRASISDAWSSRKRRGFVAG</sequence>
<gene>
    <name evidence="2" type="ORF">NUW87_04835</name>
</gene>
<keyword evidence="3" id="KW-1185">Reference proteome</keyword>
<evidence type="ECO:0000313" key="3">
    <source>
        <dbReference type="Proteomes" id="UP001071110"/>
    </source>
</evidence>
<evidence type="ECO:0000259" key="1">
    <source>
        <dbReference type="SMART" id="SM01040"/>
    </source>
</evidence>
<dbReference type="InterPro" id="IPR003497">
    <property type="entry name" value="BRO_N_domain"/>
</dbReference>
<protein>
    <submittedName>
        <fullName evidence="2">Bro-N domain-containing protein</fullName>
    </submittedName>
</protein>
<dbReference type="EMBL" id="JANRML010000004">
    <property type="protein sequence ID" value="MCZ2220699.1"/>
    <property type="molecule type" value="Genomic_DNA"/>
</dbReference>
<evidence type="ECO:0000313" key="2">
    <source>
        <dbReference type="EMBL" id="MCZ2220699.1"/>
    </source>
</evidence>
<feature type="domain" description="Bro-N" evidence="1">
    <location>
        <begin position="1"/>
        <end position="63"/>
    </location>
</feature>